<dbReference type="RefSeq" id="WP_024544034.1">
    <property type="nucleotide sequence ID" value="NZ_LR214938.2"/>
</dbReference>
<reference evidence="2" key="1">
    <citation type="submission" date="2019-01" db="EMBL/GenBank/DDBJ databases">
        <authorList>
            <consortium name="Pathogen Informatics"/>
        </authorList>
    </citation>
    <scope>NUCLEOTIDE SEQUENCE [LARGE SCALE GENOMIC DNA]</scope>
    <source>
        <strain evidence="2">NCTC10113</strain>
    </source>
</reference>
<evidence type="ECO:0000256" key="1">
    <source>
        <dbReference type="SAM" id="SignalP"/>
    </source>
</evidence>
<evidence type="ECO:0008006" key="3">
    <source>
        <dbReference type="Google" id="ProtNLM"/>
    </source>
</evidence>
<accession>A0A448ZY57</accession>
<feature type="chain" id="PRO_5019386827" description="Lipoprotein" evidence="1">
    <location>
        <begin position="23"/>
        <end position="364"/>
    </location>
</feature>
<sequence length="364" mass="43753">MKKKILLSVVPIIAISSPILIASSCDNATKDDYFEKRAKETDEEIEKRYINEYIQKENYIFDDFEQFKFNKEKHFRKNVDPNVLTLKETSKDNFPLIQDFEIWHNDFIRHYNIFKKVITMHTPDKRTNYINAGAYQYFVKEIIFDFNVNNRIDANWYLLIYWTNKFWLMLNKILELPNLNLNIALPEFPMSKLVNPRLLYSGRYLSKLNFVSDYMYYDSKEKNYAWTKDDYEALMLLVFNPKPKLLPEIKDENNKYKDVPANISFKAGHANDVDNTPYTPWDYSAASYEQFYKTFLDYDDKKLQELTKWSMCNFDPIKFHSPIVEIVKYKDQLIKETYTHYRFRAEKGNEDIKIFKWAGKVPKN</sequence>
<proteinExistence type="predicted"/>
<keyword evidence="1" id="KW-0732">Signal</keyword>
<geneLocation type="plasmid" evidence="2">
    <name>2</name>
</geneLocation>
<protein>
    <recommendedName>
        <fullName evidence="3">Lipoprotein</fullName>
    </recommendedName>
</protein>
<gene>
    <name evidence="2" type="ORF">NCTC10113_01051</name>
</gene>
<evidence type="ECO:0000313" key="2">
    <source>
        <dbReference type="EMBL" id="VEU56163.1"/>
    </source>
</evidence>
<keyword evidence="2" id="KW-0614">Plasmid</keyword>
<organism evidence="2">
    <name type="scientific">Metamycoplasma salivarium</name>
    <name type="common">Mycoplasma salivarium</name>
    <dbReference type="NCBI Taxonomy" id="2124"/>
    <lineage>
        <taxon>Bacteria</taxon>
        <taxon>Bacillati</taxon>
        <taxon>Mycoplasmatota</taxon>
        <taxon>Mycoplasmoidales</taxon>
        <taxon>Metamycoplasmataceae</taxon>
        <taxon>Metamycoplasma</taxon>
    </lineage>
</organism>
<feature type="signal peptide" evidence="1">
    <location>
        <begin position="1"/>
        <end position="22"/>
    </location>
</feature>
<dbReference type="PROSITE" id="PS51257">
    <property type="entry name" value="PROKAR_LIPOPROTEIN"/>
    <property type="match status" value="1"/>
</dbReference>
<dbReference type="AlphaFoldDB" id="A0A448ZY57"/>
<dbReference type="EMBL" id="LR214939">
    <property type="protein sequence ID" value="VEU56163.1"/>
    <property type="molecule type" value="Genomic_DNA"/>
</dbReference>
<name>A0A448ZY57_METSV</name>